<sequence>MRVLRIDEPDHSAISVEHHGAFDIRTSLNYLLGSVAPRSSADFKTRSAQSVWAERLVFGSCAYPDGAVVLANTDDLGKLIGFVAADAHHERDRRSRHRLDAAFSAPIEAAQTLSG</sequence>
<organism evidence="1 3">
    <name type="scientific">Mycobacterium persicum</name>
    <dbReference type="NCBI Taxonomy" id="1487726"/>
    <lineage>
        <taxon>Bacteria</taxon>
        <taxon>Bacillati</taxon>
        <taxon>Actinomycetota</taxon>
        <taxon>Actinomycetes</taxon>
        <taxon>Mycobacteriales</taxon>
        <taxon>Mycobacteriaceae</taxon>
        <taxon>Mycobacterium</taxon>
    </lineage>
</organism>
<accession>A0A8E2LM36</accession>
<evidence type="ECO:0000313" key="2">
    <source>
        <dbReference type="EMBL" id="VAZ95216.1"/>
    </source>
</evidence>
<gene>
    <name evidence="1" type="ORF">B4U45_02410</name>
    <name evidence="2" type="ORF">LAUMK4_03070</name>
</gene>
<reference evidence="2 4" key="2">
    <citation type="submission" date="2018-09" db="EMBL/GenBank/DDBJ databases">
        <authorList>
            <person name="Tagini F."/>
        </authorList>
    </citation>
    <scope>NUCLEOTIDE SEQUENCE [LARGE SCALE GENOMIC DNA]</scope>
    <source>
        <strain evidence="2 4">MK4</strain>
    </source>
</reference>
<evidence type="ECO:0000313" key="4">
    <source>
        <dbReference type="Proteomes" id="UP000271464"/>
    </source>
</evidence>
<dbReference type="EMBL" id="UPHM01000081">
    <property type="protein sequence ID" value="VAZ95216.1"/>
    <property type="molecule type" value="Genomic_DNA"/>
</dbReference>
<dbReference type="Proteomes" id="UP000192335">
    <property type="component" value="Unassembled WGS sequence"/>
</dbReference>
<dbReference type="AlphaFoldDB" id="A0A8E2LM36"/>
<evidence type="ECO:0000313" key="1">
    <source>
        <dbReference type="EMBL" id="ORC05688.1"/>
    </source>
</evidence>
<name>A0A8E2LM36_9MYCO</name>
<proteinExistence type="predicted"/>
<evidence type="ECO:0000313" key="3">
    <source>
        <dbReference type="Proteomes" id="UP000192335"/>
    </source>
</evidence>
<dbReference type="Proteomes" id="UP000271464">
    <property type="component" value="Unassembled WGS sequence"/>
</dbReference>
<dbReference type="GeneID" id="66596142"/>
<dbReference type="RefSeq" id="WP_075547412.1">
    <property type="nucleotide sequence ID" value="NZ_CADEAW010000080.1"/>
</dbReference>
<dbReference type="EMBL" id="MWQA01000001">
    <property type="protein sequence ID" value="ORC05688.1"/>
    <property type="molecule type" value="Genomic_DNA"/>
</dbReference>
<dbReference type="OrthoDB" id="4715778at2"/>
<comment type="caution">
    <text evidence="1">The sequence shown here is derived from an EMBL/GenBank/DDBJ whole genome shotgun (WGS) entry which is preliminary data.</text>
</comment>
<keyword evidence="4" id="KW-1185">Reference proteome</keyword>
<reference evidence="1 3" key="1">
    <citation type="submission" date="2017-02" db="EMBL/GenBank/DDBJ databases">
        <title>Mycobacterium kansasii genomes.</title>
        <authorList>
            <person name="Borowka P."/>
            <person name="Strapagiel D."/>
            <person name="Marciniak B."/>
            <person name="Lach J."/>
            <person name="Bakula Z."/>
            <person name="Van Ingen J."/>
            <person name="Safianowska A."/>
            <person name="Brzostek A."/>
            <person name="Dziadek J."/>
            <person name="Jagielski T."/>
        </authorList>
    </citation>
    <scope>NUCLEOTIDE SEQUENCE [LARGE SCALE GENOMIC DNA]</scope>
    <source>
        <strain evidence="1 3">12MK</strain>
    </source>
</reference>
<protein>
    <submittedName>
        <fullName evidence="1">Uncharacterized protein</fullName>
    </submittedName>
</protein>